<evidence type="ECO:0000313" key="1">
    <source>
        <dbReference type="EMBL" id="MPC70130.1"/>
    </source>
</evidence>
<protein>
    <submittedName>
        <fullName evidence="1">Uncharacterized protein</fullName>
    </submittedName>
</protein>
<evidence type="ECO:0000313" key="2">
    <source>
        <dbReference type="Proteomes" id="UP000324222"/>
    </source>
</evidence>
<organism evidence="1 2">
    <name type="scientific">Portunus trituberculatus</name>
    <name type="common">Swimming crab</name>
    <name type="synonym">Neptunus trituberculatus</name>
    <dbReference type="NCBI Taxonomy" id="210409"/>
    <lineage>
        <taxon>Eukaryota</taxon>
        <taxon>Metazoa</taxon>
        <taxon>Ecdysozoa</taxon>
        <taxon>Arthropoda</taxon>
        <taxon>Crustacea</taxon>
        <taxon>Multicrustacea</taxon>
        <taxon>Malacostraca</taxon>
        <taxon>Eumalacostraca</taxon>
        <taxon>Eucarida</taxon>
        <taxon>Decapoda</taxon>
        <taxon>Pleocyemata</taxon>
        <taxon>Brachyura</taxon>
        <taxon>Eubrachyura</taxon>
        <taxon>Portunoidea</taxon>
        <taxon>Portunidae</taxon>
        <taxon>Portuninae</taxon>
        <taxon>Portunus</taxon>
    </lineage>
</organism>
<sequence>MTACTRDGRRAVMHPVTITKSLLGSFHACLGERLLPSVLITSCLPPHTNWRNFLENTASHISVAFDNDRNEKNKVLQNMDLLVNPQSTMVGVGMQGTYVAAHNSLQLPLDCHSVYPGSSRKRPGKE</sequence>
<reference evidence="1 2" key="1">
    <citation type="submission" date="2019-05" db="EMBL/GenBank/DDBJ databases">
        <title>Another draft genome of Portunus trituberculatus and its Hox gene families provides insights of decapod evolution.</title>
        <authorList>
            <person name="Jeong J.-H."/>
            <person name="Song I."/>
            <person name="Kim S."/>
            <person name="Choi T."/>
            <person name="Kim D."/>
            <person name="Ryu S."/>
            <person name="Kim W."/>
        </authorList>
    </citation>
    <scope>NUCLEOTIDE SEQUENCE [LARGE SCALE GENOMIC DNA]</scope>
    <source>
        <tissue evidence="1">Muscle</tissue>
    </source>
</reference>
<dbReference type="AlphaFoldDB" id="A0A5B7HCU4"/>
<comment type="caution">
    <text evidence="1">The sequence shown here is derived from an EMBL/GenBank/DDBJ whole genome shotgun (WGS) entry which is preliminary data.</text>
</comment>
<proteinExistence type="predicted"/>
<dbReference type="EMBL" id="VSRR010030604">
    <property type="protein sequence ID" value="MPC70130.1"/>
    <property type="molecule type" value="Genomic_DNA"/>
</dbReference>
<keyword evidence="2" id="KW-1185">Reference proteome</keyword>
<accession>A0A5B7HCU4</accession>
<gene>
    <name evidence="1" type="ORF">E2C01_064369</name>
</gene>
<name>A0A5B7HCU4_PORTR</name>
<dbReference type="Proteomes" id="UP000324222">
    <property type="component" value="Unassembled WGS sequence"/>
</dbReference>